<accession>A0A160PJD8</accession>
<dbReference type="Pfam" id="PF00563">
    <property type="entry name" value="EAL"/>
    <property type="match status" value="1"/>
</dbReference>
<dbReference type="PROSITE" id="PS50883">
    <property type="entry name" value="EAL"/>
    <property type="match status" value="1"/>
</dbReference>
<dbReference type="CDD" id="cd01948">
    <property type="entry name" value="EAL"/>
    <property type="match status" value="1"/>
</dbReference>
<reference evidence="2 3" key="1">
    <citation type="journal article" date="2016" name="Genome Announc.">
        <title>Complete Genome Sequence of Methylobacterium populi P-1M, Isolated from Pink-Pigmented Household Biofilm.</title>
        <authorList>
            <person name="Morohoshi T."/>
            <person name="Ikeda T."/>
        </authorList>
    </citation>
    <scope>NUCLEOTIDE SEQUENCE [LARGE SCALE GENOMIC DNA]</scope>
    <source>
        <strain evidence="2 3">P-1M</strain>
    </source>
</reference>
<dbReference type="SMART" id="SM00052">
    <property type="entry name" value="EAL"/>
    <property type="match status" value="1"/>
</dbReference>
<dbReference type="Gene3D" id="3.20.20.450">
    <property type="entry name" value="EAL domain"/>
    <property type="match status" value="1"/>
</dbReference>
<dbReference type="RefSeq" id="WP_096487899.1">
    <property type="nucleotide sequence ID" value="NZ_AP014809.1"/>
</dbReference>
<evidence type="ECO:0000313" key="3">
    <source>
        <dbReference type="Proteomes" id="UP000218288"/>
    </source>
</evidence>
<dbReference type="PANTHER" id="PTHR33121:SF15">
    <property type="entry name" value="BLUE LIGHT- AND TEMPERATURE-REGULATED ANTIREPRESSOR BLUF"/>
    <property type="match status" value="1"/>
</dbReference>
<proteinExistence type="predicted"/>
<dbReference type="EMBL" id="AP014809">
    <property type="protein sequence ID" value="BAU92171.1"/>
    <property type="molecule type" value="Genomic_DNA"/>
</dbReference>
<name>A0A160PJD8_9HYPH</name>
<dbReference type="InterPro" id="IPR050706">
    <property type="entry name" value="Cyclic-di-GMP_PDE-like"/>
</dbReference>
<gene>
    <name evidence="2" type="ORF">MPPM_3566</name>
</gene>
<dbReference type="InterPro" id="IPR001633">
    <property type="entry name" value="EAL_dom"/>
</dbReference>
<feature type="domain" description="EAL" evidence="1">
    <location>
        <begin position="1"/>
        <end position="257"/>
    </location>
</feature>
<dbReference type="OrthoDB" id="1673646at2"/>
<dbReference type="PANTHER" id="PTHR33121">
    <property type="entry name" value="CYCLIC DI-GMP PHOSPHODIESTERASE PDEF"/>
    <property type="match status" value="1"/>
</dbReference>
<evidence type="ECO:0000259" key="1">
    <source>
        <dbReference type="PROSITE" id="PS50883"/>
    </source>
</evidence>
<evidence type="ECO:0000313" key="2">
    <source>
        <dbReference type="EMBL" id="BAU92171.1"/>
    </source>
</evidence>
<protein>
    <submittedName>
        <fullName evidence="2">Diguanylate phosphodiesterase</fullName>
    </submittedName>
</protein>
<sequence>MKTDARARHACRACRDGAELDFAFTMAFQPIVDVATARVWGYEALVRGPEGESAGSILSRVTEETLYRFDQAARVKAIELAGRLFPREGDTKLSINFMPNAVYEPAACIRASLEAARRVGFDNGRLNFEFTENERFDDTAHVRRIVEEYRRQGFLTALDDFGAGYAGLGLLANFRPDLIKIDMDLVRGIEADAGRRTIVGGINQIARTLGVAVIAEGIETAAEAEALHGLGIDLMQGYHFARPALEALPPVAGFAADGAPVKRVA</sequence>
<organism evidence="2 3">
    <name type="scientific">Methylorubrum populi</name>
    <dbReference type="NCBI Taxonomy" id="223967"/>
    <lineage>
        <taxon>Bacteria</taxon>
        <taxon>Pseudomonadati</taxon>
        <taxon>Pseudomonadota</taxon>
        <taxon>Alphaproteobacteria</taxon>
        <taxon>Hyphomicrobiales</taxon>
        <taxon>Methylobacteriaceae</taxon>
        <taxon>Methylorubrum</taxon>
    </lineage>
</organism>
<dbReference type="AlphaFoldDB" id="A0A160PJD8"/>
<dbReference type="GO" id="GO:0071111">
    <property type="term" value="F:cyclic-guanylate-specific phosphodiesterase activity"/>
    <property type="evidence" value="ECO:0007669"/>
    <property type="project" value="InterPro"/>
</dbReference>
<dbReference type="SUPFAM" id="SSF141868">
    <property type="entry name" value="EAL domain-like"/>
    <property type="match status" value="1"/>
</dbReference>
<dbReference type="InterPro" id="IPR035919">
    <property type="entry name" value="EAL_sf"/>
</dbReference>
<dbReference type="Proteomes" id="UP000218288">
    <property type="component" value="Chromosome"/>
</dbReference>